<sequence>MLAVASKKVARAEDPSLFEAGATADEVTADVLCMDLTKNVEINVTNVNNIAQ</sequence>
<protein>
    <submittedName>
        <fullName evidence="1">Uncharacterized protein</fullName>
    </submittedName>
</protein>
<organism evidence="1 2">
    <name type="scientific">Candidatus Woesebacteria bacterium GW2011_GWB1_38_8</name>
    <dbReference type="NCBI Taxonomy" id="1618570"/>
    <lineage>
        <taxon>Bacteria</taxon>
        <taxon>Candidatus Woeseibacteriota</taxon>
    </lineage>
</organism>
<evidence type="ECO:0000313" key="1">
    <source>
        <dbReference type="EMBL" id="KKQ85738.1"/>
    </source>
</evidence>
<dbReference type="Proteomes" id="UP000034081">
    <property type="component" value="Unassembled WGS sequence"/>
</dbReference>
<gene>
    <name evidence="1" type="ORF">UT08_C0004G0050</name>
</gene>
<accession>A0A0G0L1B0</accession>
<comment type="caution">
    <text evidence="1">The sequence shown here is derived from an EMBL/GenBank/DDBJ whole genome shotgun (WGS) entry which is preliminary data.</text>
</comment>
<evidence type="ECO:0000313" key="2">
    <source>
        <dbReference type="Proteomes" id="UP000034081"/>
    </source>
</evidence>
<reference evidence="1 2" key="1">
    <citation type="journal article" date="2015" name="Nature">
        <title>rRNA introns, odd ribosomes, and small enigmatic genomes across a large radiation of phyla.</title>
        <authorList>
            <person name="Brown C.T."/>
            <person name="Hug L.A."/>
            <person name="Thomas B.C."/>
            <person name="Sharon I."/>
            <person name="Castelle C.J."/>
            <person name="Singh A."/>
            <person name="Wilkins M.J."/>
            <person name="Williams K.H."/>
            <person name="Banfield J.F."/>
        </authorList>
    </citation>
    <scope>NUCLEOTIDE SEQUENCE [LARGE SCALE GENOMIC DNA]</scope>
</reference>
<proteinExistence type="predicted"/>
<dbReference type="EMBL" id="LBVL01000004">
    <property type="protein sequence ID" value="KKQ85738.1"/>
    <property type="molecule type" value="Genomic_DNA"/>
</dbReference>
<dbReference type="AlphaFoldDB" id="A0A0G0L1B0"/>
<name>A0A0G0L1B0_9BACT</name>